<dbReference type="OrthoDB" id="4434395at2759"/>
<dbReference type="EMBL" id="KZ613504">
    <property type="protein sequence ID" value="PMD16662.1"/>
    <property type="molecule type" value="Genomic_DNA"/>
</dbReference>
<feature type="region of interest" description="Disordered" evidence="1">
    <location>
        <begin position="1"/>
        <end position="22"/>
    </location>
</feature>
<gene>
    <name evidence="2" type="ORF">NA56DRAFT_752933</name>
</gene>
<dbReference type="STRING" id="1745343.A0A2J6PRL5"/>
<reference evidence="2 3" key="1">
    <citation type="submission" date="2016-05" db="EMBL/GenBank/DDBJ databases">
        <title>A degradative enzymes factory behind the ericoid mycorrhizal symbiosis.</title>
        <authorList>
            <consortium name="DOE Joint Genome Institute"/>
            <person name="Martino E."/>
            <person name="Morin E."/>
            <person name="Grelet G."/>
            <person name="Kuo A."/>
            <person name="Kohler A."/>
            <person name="Daghino S."/>
            <person name="Barry K."/>
            <person name="Choi C."/>
            <person name="Cichocki N."/>
            <person name="Clum A."/>
            <person name="Copeland A."/>
            <person name="Hainaut M."/>
            <person name="Haridas S."/>
            <person name="Labutti K."/>
            <person name="Lindquist E."/>
            <person name="Lipzen A."/>
            <person name="Khouja H.-R."/>
            <person name="Murat C."/>
            <person name="Ohm R."/>
            <person name="Olson A."/>
            <person name="Spatafora J."/>
            <person name="Veneault-Fourrey C."/>
            <person name="Henrissat B."/>
            <person name="Grigoriev I."/>
            <person name="Martin F."/>
            <person name="Perotto S."/>
        </authorList>
    </citation>
    <scope>NUCLEOTIDE SEQUENCE [LARGE SCALE GENOMIC DNA]</scope>
    <source>
        <strain evidence="2 3">UAMH 7357</strain>
    </source>
</reference>
<organism evidence="2 3">
    <name type="scientific">Hyaloscypha hepaticicola</name>
    <dbReference type="NCBI Taxonomy" id="2082293"/>
    <lineage>
        <taxon>Eukaryota</taxon>
        <taxon>Fungi</taxon>
        <taxon>Dikarya</taxon>
        <taxon>Ascomycota</taxon>
        <taxon>Pezizomycotina</taxon>
        <taxon>Leotiomycetes</taxon>
        <taxon>Helotiales</taxon>
        <taxon>Hyaloscyphaceae</taxon>
        <taxon>Hyaloscypha</taxon>
    </lineage>
</organism>
<proteinExistence type="predicted"/>
<evidence type="ECO:0000313" key="2">
    <source>
        <dbReference type="EMBL" id="PMD16662.1"/>
    </source>
</evidence>
<dbReference type="AlphaFoldDB" id="A0A2J6PRL5"/>
<dbReference type="Proteomes" id="UP000235672">
    <property type="component" value="Unassembled WGS sequence"/>
</dbReference>
<evidence type="ECO:0000313" key="3">
    <source>
        <dbReference type="Proteomes" id="UP000235672"/>
    </source>
</evidence>
<name>A0A2J6PRL5_9HELO</name>
<evidence type="ECO:0000256" key="1">
    <source>
        <dbReference type="SAM" id="MobiDB-lite"/>
    </source>
</evidence>
<protein>
    <submittedName>
        <fullName evidence="2">Uncharacterized protein</fullName>
    </submittedName>
</protein>
<keyword evidence="3" id="KW-1185">Reference proteome</keyword>
<feature type="compositionally biased region" description="Polar residues" evidence="1">
    <location>
        <begin position="1"/>
        <end position="18"/>
    </location>
</feature>
<accession>A0A2J6PRL5</accession>
<sequence>MAVIHFTTSPHSQKQRASGMSDGSLPSIMKSIRLPDAIHLPPMYGGTGLLVAEDFAGVKVFRSKDGLWNAAQYLGLVPWNDPSKLLTATKQIGNALDMNLIPFGNSAIPGTAGNAGHFLFPDITAQVSALVAT</sequence>